<comment type="pathway">
    <text evidence="1 8">Purine metabolism; guanine degradation; xanthine from guanine: step 1/1.</text>
</comment>
<feature type="domain" description="Aminodeoxyfutalosine deaminase/Imidazolonepropionase-like composite" evidence="10">
    <location>
        <begin position="28"/>
        <end position="51"/>
    </location>
</feature>
<reference evidence="12" key="1">
    <citation type="journal article" date="2019" name="Int. J. Syst. Evol. Microbiol.">
        <title>The Global Catalogue of Microorganisms (GCM) 10K type strain sequencing project: providing services to taxonomists for standard genome sequencing and annotation.</title>
        <authorList>
            <consortium name="The Broad Institute Genomics Platform"/>
            <consortium name="The Broad Institute Genome Sequencing Center for Infectious Disease"/>
            <person name="Wu L."/>
            <person name="Ma J."/>
        </authorList>
    </citation>
    <scope>NUCLEOTIDE SEQUENCE [LARGE SCALE GENOMIC DNA]</scope>
    <source>
        <strain evidence="12">JCM 11813</strain>
    </source>
</reference>
<organism evidence="11 12">
    <name type="scientific">Nocardioides aquiterrae</name>
    <dbReference type="NCBI Taxonomy" id="203799"/>
    <lineage>
        <taxon>Bacteria</taxon>
        <taxon>Bacillati</taxon>
        <taxon>Actinomycetota</taxon>
        <taxon>Actinomycetes</taxon>
        <taxon>Propionibacteriales</taxon>
        <taxon>Nocardioidaceae</taxon>
        <taxon>Nocardioides</taxon>
    </lineage>
</organism>
<comment type="similarity">
    <text evidence="2 8">Belongs to the metallo-dependent hydrolases superfamily. ATZ/TRZ family.</text>
</comment>
<proteinExistence type="inferred from homology"/>
<keyword evidence="4 8" id="KW-0479">Metal-binding</keyword>
<evidence type="ECO:0000313" key="12">
    <source>
        <dbReference type="Proteomes" id="UP001499979"/>
    </source>
</evidence>
<dbReference type="PANTHER" id="PTHR11271">
    <property type="entry name" value="GUANINE DEAMINASE"/>
    <property type="match status" value="1"/>
</dbReference>
<dbReference type="EMBL" id="BAAAJE010000022">
    <property type="protein sequence ID" value="GAA1155833.1"/>
    <property type="molecule type" value="Genomic_DNA"/>
</dbReference>
<evidence type="ECO:0000259" key="9">
    <source>
        <dbReference type="Pfam" id="PF01979"/>
    </source>
</evidence>
<dbReference type="Pfam" id="PF22039">
    <property type="entry name" value="HUTI_composite_bact"/>
    <property type="match status" value="1"/>
</dbReference>
<dbReference type="InterPro" id="IPR054418">
    <property type="entry name" value="MQNX/HUTI_composite_N"/>
</dbReference>
<keyword evidence="5 8" id="KW-0378">Hydrolase</keyword>
<dbReference type="SUPFAM" id="SSF51556">
    <property type="entry name" value="Metallo-dependent hydrolases"/>
    <property type="match status" value="1"/>
</dbReference>
<comment type="catalytic activity">
    <reaction evidence="8">
        <text>guanine + H2O + H(+) = xanthine + NH4(+)</text>
        <dbReference type="Rhea" id="RHEA:14665"/>
        <dbReference type="ChEBI" id="CHEBI:15377"/>
        <dbReference type="ChEBI" id="CHEBI:15378"/>
        <dbReference type="ChEBI" id="CHEBI:16235"/>
        <dbReference type="ChEBI" id="CHEBI:17712"/>
        <dbReference type="ChEBI" id="CHEBI:28938"/>
        <dbReference type="EC" id="3.5.4.3"/>
    </reaction>
</comment>
<dbReference type="InterPro" id="IPR051607">
    <property type="entry name" value="Metallo-dep_hydrolases"/>
</dbReference>
<evidence type="ECO:0000256" key="3">
    <source>
        <dbReference type="ARBA" id="ARBA00012781"/>
    </source>
</evidence>
<gene>
    <name evidence="11" type="primary">guaD</name>
    <name evidence="11" type="ORF">GCM10009606_37450</name>
</gene>
<feature type="domain" description="Amidohydrolase-related" evidence="9">
    <location>
        <begin position="61"/>
        <end position="423"/>
    </location>
</feature>
<sequence length="424" mass="44656">MTLVRARVMDTPDDPFAGGVLRHDEDAGLLVADGVIAARGPYAELRAAHPDEEVLDLRGGVMLPGFVDTHVHFPQVRVIGSLGLPLLEWLDRCALPEECRLAEAAYAEVIAREFVDGLVGAGTTSALVFGSHFAPAVDVLLREVSRVGLRVTAGLVVSDRGLPDALLTTPERAYDESRALARRWHGTGRVRYAVTPRFSYSTTEATLDACAAVLEDEPGTWFTSHVNENPDEVTAVGELFADALHYVGTYDAHGLVGERSVLAHNVHATDDELKLLAGRGAAVAHCATSNSALGSGLFPLRRHVEHGVRVALGSDVGAGTGFSLLKEGLQASFMQALLGAEGVPLTPAHLLFLATRAGALALGLDVGDLGEGRPFDAVWICPEDGDPLDVGLRHAASAEAALSKVFALGTPADVAGVWVAGERL</sequence>
<evidence type="ECO:0000313" key="11">
    <source>
        <dbReference type="EMBL" id="GAA1155833.1"/>
    </source>
</evidence>
<dbReference type="InterPro" id="IPR006680">
    <property type="entry name" value="Amidohydro-rel"/>
</dbReference>
<dbReference type="Gene3D" id="2.30.40.10">
    <property type="entry name" value="Urease, subunit C, domain 1"/>
    <property type="match status" value="1"/>
</dbReference>
<dbReference type="Pfam" id="PF01979">
    <property type="entry name" value="Amidohydro_1"/>
    <property type="match status" value="1"/>
</dbReference>
<evidence type="ECO:0000256" key="8">
    <source>
        <dbReference type="RuleBase" id="RU366009"/>
    </source>
</evidence>
<dbReference type="InterPro" id="IPR011059">
    <property type="entry name" value="Metal-dep_hydrolase_composite"/>
</dbReference>
<dbReference type="Proteomes" id="UP001499979">
    <property type="component" value="Unassembled WGS sequence"/>
</dbReference>
<dbReference type="SUPFAM" id="SSF51338">
    <property type="entry name" value="Composite domain of metallo-dependent hydrolases"/>
    <property type="match status" value="1"/>
</dbReference>
<evidence type="ECO:0000256" key="6">
    <source>
        <dbReference type="ARBA" id="ARBA00022833"/>
    </source>
</evidence>
<comment type="function">
    <text evidence="8">Catalyzes the hydrolytic deamination of guanine, producing xanthine and ammonia.</text>
</comment>
<evidence type="ECO:0000256" key="7">
    <source>
        <dbReference type="NCBIfam" id="TIGR02967"/>
    </source>
</evidence>
<dbReference type="PANTHER" id="PTHR11271:SF6">
    <property type="entry name" value="GUANINE DEAMINASE"/>
    <property type="match status" value="1"/>
</dbReference>
<dbReference type="RefSeq" id="WP_343909148.1">
    <property type="nucleotide sequence ID" value="NZ_BAAAJE010000022.1"/>
</dbReference>
<keyword evidence="6 8" id="KW-0862">Zinc</keyword>
<evidence type="ECO:0000256" key="4">
    <source>
        <dbReference type="ARBA" id="ARBA00022723"/>
    </source>
</evidence>
<evidence type="ECO:0000256" key="1">
    <source>
        <dbReference type="ARBA" id="ARBA00004984"/>
    </source>
</evidence>
<evidence type="ECO:0000259" key="10">
    <source>
        <dbReference type="Pfam" id="PF22039"/>
    </source>
</evidence>
<keyword evidence="12" id="KW-1185">Reference proteome</keyword>
<dbReference type="EC" id="3.5.4.3" evidence="3 7"/>
<dbReference type="NCBIfam" id="TIGR02967">
    <property type="entry name" value="guan_deamin"/>
    <property type="match status" value="1"/>
</dbReference>
<comment type="cofactor">
    <cofactor evidence="8">
        <name>Zn(2+)</name>
        <dbReference type="ChEBI" id="CHEBI:29105"/>
    </cofactor>
    <text evidence="8">Binds 1 zinc ion per subunit.</text>
</comment>
<dbReference type="Gene3D" id="3.20.20.140">
    <property type="entry name" value="Metal-dependent hydrolases"/>
    <property type="match status" value="1"/>
</dbReference>
<evidence type="ECO:0000256" key="5">
    <source>
        <dbReference type="ARBA" id="ARBA00022801"/>
    </source>
</evidence>
<dbReference type="InterPro" id="IPR032466">
    <property type="entry name" value="Metal_Hydrolase"/>
</dbReference>
<dbReference type="InterPro" id="IPR014311">
    <property type="entry name" value="Guanine_deaminase"/>
</dbReference>
<dbReference type="NCBIfam" id="NF006679">
    <property type="entry name" value="PRK09228.1"/>
    <property type="match status" value="1"/>
</dbReference>
<evidence type="ECO:0000256" key="2">
    <source>
        <dbReference type="ARBA" id="ARBA00006745"/>
    </source>
</evidence>
<accession>A0ABP4F4D7</accession>
<protein>
    <recommendedName>
        <fullName evidence="3 7">Guanine deaminase</fullName>
        <shortName evidence="8">Guanase</shortName>
        <ecNumber evidence="3 7">3.5.4.3</ecNumber>
    </recommendedName>
    <alternativeName>
        <fullName evidence="8">Guanine aminohydrolase</fullName>
    </alternativeName>
</protein>
<name>A0ABP4F4D7_9ACTN</name>
<comment type="caution">
    <text evidence="11">The sequence shown here is derived from an EMBL/GenBank/DDBJ whole genome shotgun (WGS) entry which is preliminary data.</text>
</comment>